<dbReference type="AlphaFoldDB" id="A0A0B4CVE2"/>
<dbReference type="SMART" id="SM00046">
    <property type="entry name" value="DAGKc"/>
    <property type="match status" value="1"/>
</dbReference>
<organism evidence="14 15">
    <name type="scientific">Microbacterium hominis</name>
    <dbReference type="NCBI Taxonomy" id="162426"/>
    <lineage>
        <taxon>Bacteria</taxon>
        <taxon>Bacillati</taxon>
        <taxon>Actinomycetota</taxon>
        <taxon>Actinomycetes</taxon>
        <taxon>Micrococcales</taxon>
        <taxon>Microbacteriaceae</taxon>
        <taxon>Microbacterium</taxon>
    </lineage>
</organism>
<accession>A0A0B4CVE2</accession>
<keyword evidence="5" id="KW-0479">Metal-binding</keyword>
<dbReference type="PROSITE" id="PS50146">
    <property type="entry name" value="DAGK"/>
    <property type="match status" value="1"/>
</dbReference>
<dbReference type="InterPro" id="IPR005218">
    <property type="entry name" value="Diacylglycerol/lipid_kinase"/>
</dbReference>
<dbReference type="InterPro" id="IPR016064">
    <property type="entry name" value="NAD/diacylglycerol_kinase_sf"/>
</dbReference>
<evidence type="ECO:0000256" key="12">
    <source>
        <dbReference type="ARBA" id="ARBA00023264"/>
    </source>
</evidence>
<evidence type="ECO:0000256" key="10">
    <source>
        <dbReference type="ARBA" id="ARBA00023098"/>
    </source>
</evidence>
<evidence type="ECO:0000256" key="7">
    <source>
        <dbReference type="ARBA" id="ARBA00022777"/>
    </source>
</evidence>
<sequence>MDVALLVNPTARASARTHAAEDVAALLRAHGIRTTLIAGGSAVESTDLLRLALQAGADAVLVAGGDGTVNLAAQELAGTGIPLGIVPTGTGNDVATALGLRERDARGAAEAVAAGSTRTIDLARVRRVDGSTSLYATVLASGFDSRVNDRANRMRWPRGHVRYDLAILIEFLRLRCVAFEVELEHDDGTIERRGEELLMATVGNGPTYGGGIPICPDADLADGLLDVTLVRPLGRTRLLRLLPRVYRGTHTDIDEVVTARVRRVRLSAPATTAYADGDAVGMLPLEIDVVPGALRVFAPAAR</sequence>
<dbReference type="Proteomes" id="UP000031202">
    <property type="component" value="Unassembled WGS sequence"/>
</dbReference>
<dbReference type="RefSeq" id="WP_039414364.1">
    <property type="nucleotide sequence ID" value="NZ_JWSZ01000008.1"/>
</dbReference>
<reference evidence="14 15" key="1">
    <citation type="submission" date="2014-12" db="EMBL/GenBank/DDBJ databases">
        <title>Genome sequencing of Microbacterium hominis TPW29.</title>
        <authorList>
            <person name="Tan P.W."/>
            <person name="Chan K.-G."/>
        </authorList>
    </citation>
    <scope>NUCLEOTIDE SEQUENCE [LARGE SCALE GENOMIC DNA]</scope>
    <source>
        <strain evidence="14 15">TPW29</strain>
    </source>
</reference>
<name>A0A0B4CVE2_9MICO</name>
<keyword evidence="6" id="KW-0547">Nucleotide-binding</keyword>
<protein>
    <submittedName>
        <fullName evidence="14">Diacylglycerol kinase</fullName>
    </submittedName>
</protein>
<evidence type="ECO:0000313" key="15">
    <source>
        <dbReference type="Proteomes" id="UP000031202"/>
    </source>
</evidence>
<evidence type="ECO:0000256" key="8">
    <source>
        <dbReference type="ARBA" id="ARBA00022840"/>
    </source>
</evidence>
<keyword evidence="11" id="KW-0594">Phospholipid biosynthesis</keyword>
<evidence type="ECO:0000256" key="2">
    <source>
        <dbReference type="ARBA" id="ARBA00005983"/>
    </source>
</evidence>
<dbReference type="NCBIfam" id="NF008882">
    <property type="entry name" value="PRK11914.1"/>
    <property type="match status" value="1"/>
</dbReference>
<proteinExistence type="inferred from homology"/>
<evidence type="ECO:0000256" key="1">
    <source>
        <dbReference type="ARBA" id="ARBA00001946"/>
    </source>
</evidence>
<dbReference type="InterPro" id="IPR045540">
    <property type="entry name" value="YegS/DAGK_C"/>
</dbReference>
<dbReference type="PANTHER" id="PTHR12358:SF106">
    <property type="entry name" value="LIPID KINASE YEGS"/>
    <property type="match status" value="1"/>
</dbReference>
<dbReference type="SUPFAM" id="SSF111331">
    <property type="entry name" value="NAD kinase/diacylglycerol kinase-like"/>
    <property type="match status" value="1"/>
</dbReference>
<dbReference type="Gene3D" id="2.60.200.40">
    <property type="match status" value="1"/>
</dbReference>
<evidence type="ECO:0000313" key="14">
    <source>
        <dbReference type="EMBL" id="KIC58276.1"/>
    </source>
</evidence>
<dbReference type="GO" id="GO:0005524">
    <property type="term" value="F:ATP binding"/>
    <property type="evidence" value="ECO:0007669"/>
    <property type="project" value="UniProtKB-KW"/>
</dbReference>
<keyword evidence="10" id="KW-0443">Lipid metabolism</keyword>
<evidence type="ECO:0000256" key="6">
    <source>
        <dbReference type="ARBA" id="ARBA00022741"/>
    </source>
</evidence>
<dbReference type="GO" id="GO:0008654">
    <property type="term" value="P:phospholipid biosynthetic process"/>
    <property type="evidence" value="ECO:0007669"/>
    <property type="project" value="UniProtKB-KW"/>
</dbReference>
<keyword evidence="12" id="KW-1208">Phospholipid metabolism</keyword>
<dbReference type="Gene3D" id="3.40.50.10330">
    <property type="entry name" value="Probable inorganic polyphosphate/atp-NAD kinase, domain 1"/>
    <property type="match status" value="1"/>
</dbReference>
<comment type="caution">
    <text evidence="14">The sequence shown here is derived from an EMBL/GenBank/DDBJ whole genome shotgun (WGS) entry which is preliminary data.</text>
</comment>
<evidence type="ECO:0000256" key="11">
    <source>
        <dbReference type="ARBA" id="ARBA00023209"/>
    </source>
</evidence>
<keyword evidence="9" id="KW-0460">Magnesium</keyword>
<comment type="cofactor">
    <cofactor evidence="1">
        <name>Mg(2+)</name>
        <dbReference type="ChEBI" id="CHEBI:18420"/>
    </cofactor>
</comment>
<dbReference type="Pfam" id="PF19279">
    <property type="entry name" value="YegS_C"/>
    <property type="match status" value="1"/>
</dbReference>
<dbReference type="GO" id="GO:0004143">
    <property type="term" value="F:ATP-dependent diacylglycerol kinase activity"/>
    <property type="evidence" value="ECO:0007669"/>
    <property type="project" value="TreeGrafter"/>
</dbReference>
<comment type="similarity">
    <text evidence="2">Belongs to the diacylglycerol/lipid kinase family.</text>
</comment>
<keyword evidence="4" id="KW-0808">Transferase</keyword>
<dbReference type="GO" id="GO:0005886">
    <property type="term" value="C:plasma membrane"/>
    <property type="evidence" value="ECO:0007669"/>
    <property type="project" value="TreeGrafter"/>
</dbReference>
<keyword evidence="3" id="KW-0444">Lipid biosynthesis</keyword>
<evidence type="ECO:0000256" key="9">
    <source>
        <dbReference type="ARBA" id="ARBA00022842"/>
    </source>
</evidence>
<evidence type="ECO:0000256" key="4">
    <source>
        <dbReference type="ARBA" id="ARBA00022679"/>
    </source>
</evidence>
<feature type="domain" description="DAGKc" evidence="13">
    <location>
        <begin position="1"/>
        <end position="130"/>
    </location>
</feature>
<keyword evidence="7 14" id="KW-0418">Kinase</keyword>
<dbReference type="InterPro" id="IPR050187">
    <property type="entry name" value="Lipid_Phosphate_FormReg"/>
</dbReference>
<evidence type="ECO:0000256" key="3">
    <source>
        <dbReference type="ARBA" id="ARBA00022516"/>
    </source>
</evidence>
<evidence type="ECO:0000259" key="13">
    <source>
        <dbReference type="PROSITE" id="PS50146"/>
    </source>
</evidence>
<dbReference type="Pfam" id="PF00781">
    <property type="entry name" value="DAGK_cat"/>
    <property type="match status" value="1"/>
</dbReference>
<keyword evidence="8" id="KW-0067">ATP-binding</keyword>
<dbReference type="InterPro" id="IPR017438">
    <property type="entry name" value="ATP-NAD_kinase_N"/>
</dbReference>
<evidence type="ECO:0000256" key="5">
    <source>
        <dbReference type="ARBA" id="ARBA00022723"/>
    </source>
</evidence>
<dbReference type="InterPro" id="IPR001206">
    <property type="entry name" value="Diacylglycerol_kinase_cat_dom"/>
</dbReference>
<gene>
    <name evidence="14" type="ORF">RM52_05990</name>
</gene>
<dbReference type="EMBL" id="JWSZ01000008">
    <property type="protein sequence ID" value="KIC58276.1"/>
    <property type="molecule type" value="Genomic_DNA"/>
</dbReference>
<dbReference type="PANTHER" id="PTHR12358">
    <property type="entry name" value="SPHINGOSINE KINASE"/>
    <property type="match status" value="1"/>
</dbReference>
<dbReference type="GO" id="GO:0046872">
    <property type="term" value="F:metal ion binding"/>
    <property type="evidence" value="ECO:0007669"/>
    <property type="project" value="UniProtKB-KW"/>
</dbReference>
<dbReference type="NCBIfam" id="TIGR00147">
    <property type="entry name" value="YegS/Rv2252/BmrU family lipid kinase"/>
    <property type="match status" value="1"/>
</dbReference>